<feature type="transmembrane region" description="Helical" evidence="7">
    <location>
        <begin position="176"/>
        <end position="209"/>
    </location>
</feature>
<organism evidence="8 9">
    <name type="scientific">Candidatus Egerieisoma faecipullorum</name>
    <dbReference type="NCBI Taxonomy" id="2840963"/>
    <lineage>
        <taxon>Bacteria</taxon>
        <taxon>Bacillati</taxon>
        <taxon>Bacillota</taxon>
        <taxon>Clostridia</taxon>
        <taxon>Eubacteriales</taxon>
        <taxon>Clostridiaceae</taxon>
        <taxon>Clostridiaceae incertae sedis</taxon>
        <taxon>Candidatus Egerieisoma</taxon>
    </lineage>
</organism>
<evidence type="ECO:0000256" key="5">
    <source>
        <dbReference type="ARBA" id="ARBA00023136"/>
    </source>
</evidence>
<feature type="transmembrane region" description="Helical" evidence="7">
    <location>
        <begin position="248"/>
        <end position="272"/>
    </location>
</feature>
<keyword evidence="4 7" id="KW-1133">Transmembrane helix</keyword>
<dbReference type="Proteomes" id="UP000824089">
    <property type="component" value="Unassembled WGS sequence"/>
</dbReference>
<reference evidence="8" key="2">
    <citation type="journal article" date="2021" name="PeerJ">
        <title>Extensive microbial diversity within the chicken gut microbiome revealed by metagenomics and culture.</title>
        <authorList>
            <person name="Gilroy R."/>
            <person name="Ravi A."/>
            <person name="Getino M."/>
            <person name="Pursley I."/>
            <person name="Horton D.L."/>
            <person name="Alikhan N.F."/>
            <person name="Baker D."/>
            <person name="Gharbi K."/>
            <person name="Hall N."/>
            <person name="Watson M."/>
            <person name="Adriaenssens E.M."/>
            <person name="Foster-Nyarko E."/>
            <person name="Jarju S."/>
            <person name="Secka A."/>
            <person name="Antonio M."/>
            <person name="Oren A."/>
            <person name="Chaudhuri R.R."/>
            <person name="La Ragione R."/>
            <person name="Hildebrand F."/>
            <person name="Pallen M.J."/>
        </authorList>
    </citation>
    <scope>NUCLEOTIDE SEQUENCE</scope>
    <source>
        <strain evidence="8">CHK195-4489</strain>
    </source>
</reference>
<keyword evidence="3 6" id="KW-0812">Transmembrane</keyword>
<gene>
    <name evidence="8" type="ORF">IAD50_03405</name>
</gene>
<evidence type="ECO:0000256" key="2">
    <source>
        <dbReference type="ARBA" id="ARBA00008034"/>
    </source>
</evidence>
<evidence type="ECO:0000313" key="8">
    <source>
        <dbReference type="EMBL" id="HIU29328.1"/>
    </source>
</evidence>
<dbReference type="InterPro" id="IPR001626">
    <property type="entry name" value="ABC_TroCD"/>
</dbReference>
<dbReference type="SUPFAM" id="SSF81345">
    <property type="entry name" value="ABC transporter involved in vitamin B12 uptake, BtuC"/>
    <property type="match status" value="1"/>
</dbReference>
<keyword evidence="6" id="KW-0813">Transport</keyword>
<evidence type="ECO:0000256" key="6">
    <source>
        <dbReference type="RuleBase" id="RU003943"/>
    </source>
</evidence>
<evidence type="ECO:0000256" key="7">
    <source>
        <dbReference type="SAM" id="Phobius"/>
    </source>
</evidence>
<reference evidence="8" key="1">
    <citation type="submission" date="2020-10" db="EMBL/GenBank/DDBJ databases">
        <authorList>
            <person name="Gilroy R."/>
        </authorList>
    </citation>
    <scope>NUCLEOTIDE SEQUENCE</scope>
    <source>
        <strain evidence="8">CHK195-4489</strain>
    </source>
</reference>
<comment type="subcellular location">
    <subcellularLocation>
        <location evidence="6">Cell membrane</location>
        <topology evidence="6">Multi-pass membrane protein</topology>
    </subcellularLocation>
    <subcellularLocation>
        <location evidence="1">Membrane</location>
        <topology evidence="1">Multi-pass membrane protein</topology>
    </subcellularLocation>
</comment>
<evidence type="ECO:0000256" key="1">
    <source>
        <dbReference type="ARBA" id="ARBA00004141"/>
    </source>
</evidence>
<feature type="transmembrane region" description="Helical" evidence="7">
    <location>
        <begin position="221"/>
        <end position="242"/>
    </location>
</feature>
<feature type="transmembrane region" description="Helical" evidence="7">
    <location>
        <begin position="20"/>
        <end position="40"/>
    </location>
</feature>
<sequence>MHEALDLLRQIFSLSFMVRALVVGVLVALCSSLLGVSLVLKRYSMIGDGLSHVGFGALAAAAAMNAAPLKVAIPVVVITAFLLLRVNENGKLKGDSAIALVSASALALGVLIVSVSASNIDLNSYMFGSIYAVSQSDMYLSIALSAGILILYLLFYNKIFAVTFDENFARATGAHASVYNMVMACLTAVTIVIGMRLVGSLLISSLILFPPLTAMRVCKTFRRVVVLSAVLGVACVTAGILLSFLLDVPASACIVLVNLAAYLLFSLAGWAASQSGKRKTMRSRRETNG</sequence>
<dbReference type="GO" id="GO:0055085">
    <property type="term" value="P:transmembrane transport"/>
    <property type="evidence" value="ECO:0007669"/>
    <property type="project" value="InterPro"/>
</dbReference>
<feature type="transmembrane region" description="Helical" evidence="7">
    <location>
        <begin position="96"/>
        <end position="117"/>
    </location>
</feature>
<dbReference type="PANTHER" id="PTHR30477">
    <property type="entry name" value="ABC-TRANSPORTER METAL-BINDING PROTEIN"/>
    <property type="match status" value="1"/>
</dbReference>
<dbReference type="PANTHER" id="PTHR30477:SF0">
    <property type="entry name" value="METAL TRANSPORT SYSTEM MEMBRANE PROTEIN TM_0125-RELATED"/>
    <property type="match status" value="1"/>
</dbReference>
<comment type="caution">
    <text evidence="8">The sequence shown here is derived from an EMBL/GenBank/DDBJ whole genome shotgun (WGS) entry which is preliminary data.</text>
</comment>
<keyword evidence="5 7" id="KW-0472">Membrane</keyword>
<name>A0A9D1I8S5_9CLOT</name>
<protein>
    <submittedName>
        <fullName evidence="8">Metal ABC transporter permease</fullName>
    </submittedName>
</protein>
<comment type="similarity">
    <text evidence="2 6">Belongs to the ABC-3 integral membrane protein family.</text>
</comment>
<evidence type="ECO:0000256" key="4">
    <source>
        <dbReference type="ARBA" id="ARBA00022989"/>
    </source>
</evidence>
<dbReference type="EMBL" id="DVMM01000067">
    <property type="protein sequence ID" value="HIU29328.1"/>
    <property type="molecule type" value="Genomic_DNA"/>
</dbReference>
<dbReference type="Pfam" id="PF00950">
    <property type="entry name" value="ABC-3"/>
    <property type="match status" value="1"/>
</dbReference>
<evidence type="ECO:0000256" key="3">
    <source>
        <dbReference type="ARBA" id="ARBA00022692"/>
    </source>
</evidence>
<accession>A0A9D1I8S5</accession>
<dbReference type="GO" id="GO:0010043">
    <property type="term" value="P:response to zinc ion"/>
    <property type="evidence" value="ECO:0007669"/>
    <property type="project" value="TreeGrafter"/>
</dbReference>
<dbReference type="Gene3D" id="1.10.3470.10">
    <property type="entry name" value="ABC transporter involved in vitamin B12 uptake, BtuC"/>
    <property type="match status" value="1"/>
</dbReference>
<dbReference type="AlphaFoldDB" id="A0A9D1I8S5"/>
<dbReference type="GO" id="GO:0043190">
    <property type="term" value="C:ATP-binding cassette (ABC) transporter complex"/>
    <property type="evidence" value="ECO:0007669"/>
    <property type="project" value="InterPro"/>
</dbReference>
<feature type="transmembrane region" description="Helical" evidence="7">
    <location>
        <begin position="138"/>
        <end position="156"/>
    </location>
</feature>
<feature type="transmembrane region" description="Helical" evidence="7">
    <location>
        <begin position="52"/>
        <end position="84"/>
    </location>
</feature>
<evidence type="ECO:0000313" key="9">
    <source>
        <dbReference type="Proteomes" id="UP000824089"/>
    </source>
</evidence>
<dbReference type="InterPro" id="IPR037294">
    <property type="entry name" value="ABC_BtuC-like"/>
</dbReference>
<proteinExistence type="inferred from homology"/>